<evidence type="ECO:0000256" key="7">
    <source>
        <dbReference type="ARBA" id="ARBA00023014"/>
    </source>
</evidence>
<dbReference type="Pfam" id="PF26466">
    <property type="entry name" value="DNA_primase_lrg_N"/>
    <property type="match status" value="1"/>
</dbReference>
<sequence length="485" mass="54780">MIGDISISELDTICKARLALLQSIDRKLTNYERDNNNNNNNSGGGGSTADNNNTDIHGSSVLLNGVGKSSFEGDNDITSHFMLRLAFCRSPELTNWFIKCEELLLQCILHYYGQSALTKALQQTGVSNLINRVFGDTDMLPQHPTGDGKTSLVDMLRKATLGCNGGHQQPQQSSTTTTTFYEIPFMYCSPHLIARRAVVIIGGMAYIPDAQLSSLLCKTYREELREHLRVALQERAVFMNDPRIATIVQQMHPTYRPSNGNSMDDLPDSEKLSLDNFNLLLERSFPPCMRNLIEQMRQKKTHLKHRGRQQLPPFLRAAGLNMDDSLRWFKTEFTRDQSIDPDKFDRHYSYDIKWVYGKVGRMKPAQALSCSTILGFEYPTAQQIHGCPFKTMDDSVLRKTLSNWAERAGCSQQQSSIMIEDITKKSKREGQLACQEWFRVMHPGSSGDGVGNHPNSYFSESIAYHLPKDGRNDADDKMENVDESV</sequence>
<dbReference type="InterPro" id="IPR007238">
    <property type="entry name" value="DNA_primase_lsu_euk/arc"/>
</dbReference>
<dbReference type="Pfam" id="PF04104">
    <property type="entry name" value="DNA_primase_lrg"/>
    <property type="match status" value="1"/>
</dbReference>
<keyword evidence="7" id="KW-0411">Iron-sulfur</keyword>
<dbReference type="EMBL" id="JABANN010001063">
    <property type="protein sequence ID" value="KAF4651388.1"/>
    <property type="molecule type" value="Genomic_DNA"/>
</dbReference>
<evidence type="ECO:0000256" key="6">
    <source>
        <dbReference type="ARBA" id="ARBA00023004"/>
    </source>
</evidence>
<protein>
    <recommendedName>
        <fullName evidence="9">DNA primase large subunit C-terminal domain-containing protein</fullName>
    </recommendedName>
</protein>
<evidence type="ECO:0000256" key="4">
    <source>
        <dbReference type="ARBA" id="ARBA00022705"/>
    </source>
</evidence>
<dbReference type="GO" id="GO:0006269">
    <property type="term" value="P:DNA replication, synthesis of primer"/>
    <property type="evidence" value="ECO:0007669"/>
    <property type="project" value="UniProtKB-KW"/>
</dbReference>
<evidence type="ECO:0000259" key="9">
    <source>
        <dbReference type="Pfam" id="PF04104"/>
    </source>
</evidence>
<evidence type="ECO:0000313" key="10">
    <source>
        <dbReference type="EMBL" id="KAF4651388.1"/>
    </source>
</evidence>
<proteinExistence type="predicted"/>
<evidence type="ECO:0000256" key="3">
    <source>
        <dbReference type="ARBA" id="ARBA00022515"/>
    </source>
</evidence>
<keyword evidence="6" id="KW-0408">Iron</keyword>
<dbReference type="GO" id="GO:0005658">
    <property type="term" value="C:alpha DNA polymerase:primase complex"/>
    <property type="evidence" value="ECO:0007669"/>
    <property type="project" value="TreeGrafter"/>
</dbReference>
<evidence type="ECO:0000256" key="5">
    <source>
        <dbReference type="ARBA" id="ARBA00022723"/>
    </source>
</evidence>
<comment type="caution">
    <text evidence="10">The sequence shown here is derived from an EMBL/GenBank/DDBJ whole genome shotgun (WGS) entry which is preliminary data.</text>
</comment>
<dbReference type="Gene3D" id="1.20.930.80">
    <property type="match status" value="1"/>
</dbReference>
<gene>
    <name evidence="10" type="ORF">FOL46_000349</name>
</gene>
<evidence type="ECO:0000313" key="11">
    <source>
        <dbReference type="Proteomes" id="UP000572268"/>
    </source>
</evidence>
<dbReference type="PANTHER" id="PTHR10537:SF3">
    <property type="entry name" value="DNA PRIMASE LARGE SUBUNIT"/>
    <property type="match status" value="1"/>
</dbReference>
<accession>A0A7J6KVY3</accession>
<organism evidence="10 11">
    <name type="scientific">Perkinsus olseni</name>
    <name type="common">Perkinsus atlanticus</name>
    <dbReference type="NCBI Taxonomy" id="32597"/>
    <lineage>
        <taxon>Eukaryota</taxon>
        <taxon>Sar</taxon>
        <taxon>Alveolata</taxon>
        <taxon>Perkinsozoa</taxon>
        <taxon>Perkinsea</taxon>
        <taxon>Perkinsida</taxon>
        <taxon>Perkinsidae</taxon>
        <taxon>Perkinsus</taxon>
    </lineage>
</organism>
<keyword evidence="4" id="KW-0235">DNA replication</keyword>
<dbReference type="InterPro" id="IPR058560">
    <property type="entry name" value="DNA_primase_C"/>
</dbReference>
<comment type="cofactor">
    <cofactor evidence="1">
        <name>[4Fe-4S] cluster</name>
        <dbReference type="ChEBI" id="CHEBI:49883"/>
    </cofactor>
</comment>
<evidence type="ECO:0000256" key="8">
    <source>
        <dbReference type="SAM" id="MobiDB-lite"/>
    </source>
</evidence>
<dbReference type="PANTHER" id="PTHR10537">
    <property type="entry name" value="DNA PRIMASE LARGE SUBUNIT"/>
    <property type="match status" value="1"/>
</dbReference>
<name>A0A7J6KVY3_PEROL</name>
<keyword evidence="5" id="KW-0479">Metal-binding</keyword>
<keyword evidence="2" id="KW-0004">4Fe-4S</keyword>
<dbReference type="Proteomes" id="UP000572268">
    <property type="component" value="Unassembled WGS sequence"/>
</dbReference>
<keyword evidence="3" id="KW-0639">Primosome</keyword>
<reference evidence="10 11" key="1">
    <citation type="submission" date="2020-04" db="EMBL/GenBank/DDBJ databases">
        <title>Perkinsus olseni comparative genomics.</title>
        <authorList>
            <person name="Bogema D.R."/>
        </authorList>
    </citation>
    <scope>NUCLEOTIDE SEQUENCE [LARGE SCALE GENOMIC DNA]</scope>
    <source>
        <strain evidence="10">ATCC PRA-31</strain>
    </source>
</reference>
<dbReference type="GO" id="GO:0006270">
    <property type="term" value="P:DNA replication initiation"/>
    <property type="evidence" value="ECO:0007669"/>
    <property type="project" value="TreeGrafter"/>
</dbReference>
<evidence type="ECO:0000256" key="2">
    <source>
        <dbReference type="ARBA" id="ARBA00022485"/>
    </source>
</evidence>
<evidence type="ECO:0000256" key="1">
    <source>
        <dbReference type="ARBA" id="ARBA00001966"/>
    </source>
</evidence>
<dbReference type="GO" id="GO:0046872">
    <property type="term" value="F:metal ion binding"/>
    <property type="evidence" value="ECO:0007669"/>
    <property type="project" value="UniProtKB-KW"/>
</dbReference>
<dbReference type="AlphaFoldDB" id="A0A7J6KVY3"/>
<feature type="region of interest" description="Disordered" evidence="8">
    <location>
        <begin position="31"/>
        <end position="51"/>
    </location>
</feature>
<dbReference type="GO" id="GO:0051539">
    <property type="term" value="F:4 iron, 4 sulfur cluster binding"/>
    <property type="evidence" value="ECO:0007669"/>
    <property type="project" value="UniProtKB-KW"/>
</dbReference>
<feature type="domain" description="DNA primase large subunit C-terminal" evidence="9">
    <location>
        <begin position="282"/>
        <end position="458"/>
    </location>
</feature>